<dbReference type="RefSeq" id="WP_112143077.1">
    <property type="nucleotide sequence ID" value="NZ_PGTO01000004.1"/>
</dbReference>
<dbReference type="AlphaFoldDB" id="A0A364NZA1"/>
<evidence type="ECO:0000313" key="4">
    <source>
        <dbReference type="Proteomes" id="UP000251075"/>
    </source>
</evidence>
<dbReference type="InterPro" id="IPR006121">
    <property type="entry name" value="HMA_dom"/>
</dbReference>
<gene>
    <name evidence="3" type="ORF">CU669_06755</name>
</gene>
<dbReference type="OrthoDB" id="9801832at2"/>
<dbReference type="Proteomes" id="UP000251075">
    <property type="component" value="Unassembled WGS sequence"/>
</dbReference>
<evidence type="ECO:0000313" key="3">
    <source>
        <dbReference type="EMBL" id="RAU22404.1"/>
    </source>
</evidence>
<reference evidence="3 4" key="1">
    <citation type="submission" date="2017-11" db="EMBL/GenBank/DDBJ databases">
        <title>Draft genome sequence of magnetotactic bacterium Magnetospirillum kuznetsovii LBB-42.</title>
        <authorList>
            <person name="Grouzdev D.S."/>
            <person name="Rysina M.S."/>
            <person name="Baslerov R.V."/>
            <person name="Koziaeva V."/>
        </authorList>
    </citation>
    <scope>NUCLEOTIDE SEQUENCE [LARGE SCALE GENOMIC DNA]</scope>
    <source>
        <strain evidence="3 4">LBB-42</strain>
    </source>
</reference>
<dbReference type="InterPro" id="IPR036163">
    <property type="entry name" value="HMA_dom_sf"/>
</dbReference>
<proteinExistence type="predicted"/>
<comment type="caution">
    <text evidence="3">The sequence shown here is derived from an EMBL/GenBank/DDBJ whole genome shotgun (WGS) entry which is preliminary data.</text>
</comment>
<evidence type="ECO:0000256" key="1">
    <source>
        <dbReference type="ARBA" id="ARBA00022723"/>
    </source>
</evidence>
<dbReference type="CDD" id="cd00371">
    <property type="entry name" value="HMA"/>
    <property type="match status" value="1"/>
</dbReference>
<name>A0A364NZA1_9PROT</name>
<dbReference type="Pfam" id="PF00403">
    <property type="entry name" value="HMA"/>
    <property type="match status" value="1"/>
</dbReference>
<dbReference type="PROSITE" id="PS50846">
    <property type="entry name" value="HMA_2"/>
    <property type="match status" value="1"/>
</dbReference>
<keyword evidence="1" id="KW-0479">Metal-binding</keyword>
<protein>
    <submittedName>
        <fullName evidence="3">Heavy metal transporter</fullName>
    </submittedName>
</protein>
<dbReference type="InterPro" id="IPR017969">
    <property type="entry name" value="Heavy-metal-associated_CS"/>
</dbReference>
<dbReference type="SUPFAM" id="SSF55008">
    <property type="entry name" value="HMA, heavy metal-associated domain"/>
    <property type="match status" value="1"/>
</dbReference>
<accession>A0A364NZA1</accession>
<dbReference type="GO" id="GO:0046872">
    <property type="term" value="F:metal ion binding"/>
    <property type="evidence" value="ECO:0007669"/>
    <property type="project" value="UniProtKB-KW"/>
</dbReference>
<dbReference type="EMBL" id="PGTO01000004">
    <property type="protein sequence ID" value="RAU22404.1"/>
    <property type="molecule type" value="Genomic_DNA"/>
</dbReference>
<keyword evidence="4" id="KW-1185">Reference proteome</keyword>
<feature type="domain" description="HMA" evidence="2">
    <location>
        <begin position="1"/>
        <end position="63"/>
    </location>
</feature>
<dbReference type="Gene3D" id="3.30.70.100">
    <property type="match status" value="1"/>
</dbReference>
<organism evidence="3 4">
    <name type="scientific">Paramagnetospirillum kuznetsovii</name>
    <dbReference type="NCBI Taxonomy" id="2053833"/>
    <lineage>
        <taxon>Bacteria</taxon>
        <taxon>Pseudomonadati</taxon>
        <taxon>Pseudomonadota</taxon>
        <taxon>Alphaproteobacteria</taxon>
        <taxon>Rhodospirillales</taxon>
        <taxon>Magnetospirillaceae</taxon>
        <taxon>Paramagnetospirillum</taxon>
    </lineage>
</organism>
<dbReference type="PROSITE" id="PS01047">
    <property type="entry name" value="HMA_1"/>
    <property type="match status" value="1"/>
</dbReference>
<evidence type="ECO:0000259" key="2">
    <source>
        <dbReference type="PROSITE" id="PS50846"/>
    </source>
</evidence>
<sequence length="66" mass="6596">MSATYRVTGMTCGGCARSVESAIKAVSADAKVVIDLGKAAVTVDGATEAQVKQAVDEAGFGFEGKA</sequence>